<evidence type="ECO:0000313" key="1">
    <source>
        <dbReference type="EMBL" id="NIJ45665.1"/>
    </source>
</evidence>
<proteinExistence type="predicted"/>
<protein>
    <submittedName>
        <fullName evidence="1">Uncharacterized protein</fullName>
    </submittedName>
</protein>
<sequence length="46" mass="5580">MLYNDYGNYYVFIIKNTLRTVMIKHPIGYQSVKTTETYLEDFLLRN</sequence>
<organism evidence="1 2">
    <name type="scientific">Wenyingzhuangia heitensis</name>
    <dbReference type="NCBI Taxonomy" id="1487859"/>
    <lineage>
        <taxon>Bacteria</taxon>
        <taxon>Pseudomonadati</taxon>
        <taxon>Bacteroidota</taxon>
        <taxon>Flavobacteriia</taxon>
        <taxon>Flavobacteriales</taxon>
        <taxon>Flavobacteriaceae</taxon>
        <taxon>Wenyingzhuangia</taxon>
    </lineage>
</organism>
<dbReference type="EMBL" id="JAASQL010000002">
    <property type="protein sequence ID" value="NIJ45665.1"/>
    <property type="molecule type" value="Genomic_DNA"/>
</dbReference>
<accession>A0ABX0UCS7</accession>
<keyword evidence="2" id="KW-1185">Reference proteome</keyword>
<evidence type="ECO:0000313" key="2">
    <source>
        <dbReference type="Proteomes" id="UP000745859"/>
    </source>
</evidence>
<name>A0ABX0UCS7_9FLAO</name>
<gene>
    <name evidence="1" type="ORF">FHR24_002133</name>
</gene>
<comment type="caution">
    <text evidence="1">The sequence shown here is derived from an EMBL/GenBank/DDBJ whole genome shotgun (WGS) entry which is preliminary data.</text>
</comment>
<reference evidence="1 2" key="1">
    <citation type="submission" date="2020-03" db="EMBL/GenBank/DDBJ databases">
        <title>Genomic Encyclopedia of Type Strains, Phase IV (KMG-IV): sequencing the most valuable type-strain genomes for metagenomic binning, comparative biology and taxonomic classification.</title>
        <authorList>
            <person name="Goeker M."/>
        </authorList>
    </citation>
    <scope>NUCLEOTIDE SEQUENCE [LARGE SCALE GENOMIC DNA]</scope>
    <source>
        <strain evidence="1 2">DSM 101599</strain>
    </source>
</reference>
<dbReference type="Proteomes" id="UP000745859">
    <property type="component" value="Unassembled WGS sequence"/>
</dbReference>